<organism evidence="1 2">
    <name type="scientific">Coprobacillus cateniformis</name>
    <dbReference type="NCBI Taxonomy" id="100884"/>
    <lineage>
        <taxon>Bacteria</taxon>
        <taxon>Bacillati</taxon>
        <taxon>Bacillota</taxon>
        <taxon>Erysipelotrichia</taxon>
        <taxon>Erysipelotrichales</taxon>
        <taxon>Coprobacillaceae</taxon>
        <taxon>Coprobacillus</taxon>
    </lineage>
</organism>
<gene>
    <name evidence="1" type="ORF">HMPREF9488_03303</name>
</gene>
<name>E7GED1_9FIRM</name>
<dbReference type="Proteomes" id="UP000003157">
    <property type="component" value="Unassembled WGS sequence"/>
</dbReference>
<proteinExistence type="predicted"/>
<sequence length="84" mass="9940">MKVSMRNKVKERLESFGYSDDYILQSCAEHILEDNNKINQILLAIADDEIPFEEAIQKAMEKAEDERLKSNEYTVKDFLIDYEY</sequence>
<reference evidence="1 2" key="1">
    <citation type="submission" date="2010-12" db="EMBL/GenBank/DDBJ databases">
        <title>The Genome Sequence of Coprobacillus sp. strain 29_1.</title>
        <authorList>
            <consortium name="The Broad Institute Genome Sequencing Platform"/>
            <person name="Earl A."/>
            <person name="Ward D."/>
            <person name="Feldgarden M."/>
            <person name="Gevers D."/>
            <person name="Daigneault M."/>
            <person name="Sibley C.D."/>
            <person name="White A."/>
            <person name="Strauss J."/>
            <person name="Allen-Vercoe E."/>
            <person name="Young S.K."/>
            <person name="Zeng Q."/>
            <person name="Gargeya S."/>
            <person name="Fitzgerald M."/>
            <person name="Haas B."/>
            <person name="Abouelleil A."/>
            <person name="Alvarado L."/>
            <person name="Arachchi H.M."/>
            <person name="Berlin A."/>
            <person name="Brown A."/>
            <person name="Chapman S.B."/>
            <person name="Chen Z."/>
            <person name="Dunbar C."/>
            <person name="Freedman E."/>
            <person name="Gearin G."/>
            <person name="Gellesch M."/>
            <person name="Goldberg J."/>
            <person name="Griggs A."/>
            <person name="Gujja S."/>
            <person name="Heilman E."/>
            <person name="Heiman D."/>
            <person name="Howarth C."/>
            <person name="Larson L."/>
            <person name="Lui A."/>
            <person name="MacDonald P.J.P."/>
            <person name="Mehta T."/>
            <person name="Montmayeur A."/>
            <person name="Murphy C."/>
            <person name="Neiman D."/>
            <person name="Pearson M."/>
            <person name="Priest M."/>
            <person name="Roberts A."/>
            <person name="Saif S."/>
            <person name="Shea T."/>
            <person name="Shenoy N."/>
            <person name="Sisk P."/>
            <person name="Stolte C."/>
            <person name="Sykes S."/>
            <person name="White J."/>
            <person name="Yandava C."/>
            <person name="Nusbaum C."/>
            <person name="Birren B."/>
        </authorList>
    </citation>
    <scope>NUCLEOTIDE SEQUENCE [LARGE SCALE GENOMIC DNA]</scope>
    <source>
        <strain evidence="1 2">29_1</strain>
    </source>
</reference>
<accession>E7GED1</accession>
<dbReference type="STRING" id="100884.GCA_000269565_03664"/>
<evidence type="ECO:0000313" key="2">
    <source>
        <dbReference type="Proteomes" id="UP000003157"/>
    </source>
</evidence>
<comment type="caution">
    <text evidence="1">The sequence shown here is derived from an EMBL/GenBank/DDBJ whole genome shotgun (WGS) entry which is preliminary data.</text>
</comment>
<keyword evidence="2" id="KW-1185">Reference proteome</keyword>
<evidence type="ECO:0000313" key="1">
    <source>
        <dbReference type="EMBL" id="EFW03612.1"/>
    </source>
</evidence>
<dbReference type="AlphaFoldDB" id="E7GED1"/>
<dbReference type="HOGENOM" id="CLU_2521888_0_0_9"/>
<dbReference type="EMBL" id="ADKX01000046">
    <property type="protein sequence ID" value="EFW03612.1"/>
    <property type="molecule type" value="Genomic_DNA"/>
</dbReference>
<protein>
    <submittedName>
        <fullName evidence="1">Uncharacterized protein</fullName>
    </submittedName>
</protein>
<dbReference type="RefSeq" id="WP_008790385.1">
    <property type="nucleotide sequence ID" value="NZ_AKCB01000004.1"/>
</dbReference>
<dbReference type="GeneID" id="78231416"/>